<gene>
    <name evidence="14" type="ORF">BU16DRAFT_527151</name>
</gene>
<evidence type="ECO:0000256" key="8">
    <source>
        <dbReference type="ARBA" id="ARBA00023136"/>
    </source>
</evidence>
<organism evidence="14 15">
    <name type="scientific">Lophium mytilinum</name>
    <dbReference type="NCBI Taxonomy" id="390894"/>
    <lineage>
        <taxon>Eukaryota</taxon>
        <taxon>Fungi</taxon>
        <taxon>Dikarya</taxon>
        <taxon>Ascomycota</taxon>
        <taxon>Pezizomycotina</taxon>
        <taxon>Dothideomycetes</taxon>
        <taxon>Pleosporomycetidae</taxon>
        <taxon>Mytilinidiales</taxon>
        <taxon>Mytilinidiaceae</taxon>
        <taxon>Lophium</taxon>
    </lineage>
</organism>
<evidence type="ECO:0000256" key="12">
    <source>
        <dbReference type="RuleBase" id="RU000363"/>
    </source>
</evidence>
<evidence type="ECO:0000256" key="11">
    <source>
        <dbReference type="ARBA" id="ARBA00082544"/>
    </source>
</evidence>
<comment type="subcellular location">
    <subcellularLocation>
        <location evidence="1">Membrane</location>
        <topology evidence="1">Multi-pass membrane protein</topology>
    </subcellularLocation>
</comment>
<keyword evidence="7" id="KW-0443">Lipid metabolism</keyword>
<dbReference type="PRINTS" id="PR00081">
    <property type="entry name" value="GDHRDH"/>
</dbReference>
<accession>A0A6A6QSA8</accession>
<dbReference type="PROSITE" id="PS00061">
    <property type="entry name" value="ADH_SHORT"/>
    <property type="match status" value="1"/>
</dbReference>
<evidence type="ECO:0000256" key="2">
    <source>
        <dbReference type="ARBA" id="ARBA00006484"/>
    </source>
</evidence>
<dbReference type="FunFam" id="3.40.50.720:FF:000131">
    <property type="entry name" value="Short-chain dehydrogenase/reductase 3"/>
    <property type="match status" value="1"/>
</dbReference>
<dbReference type="InterPro" id="IPR002347">
    <property type="entry name" value="SDR_fam"/>
</dbReference>
<keyword evidence="8" id="KW-0472">Membrane</keyword>
<dbReference type="InterPro" id="IPR036291">
    <property type="entry name" value="NAD(P)-bd_dom_sf"/>
</dbReference>
<dbReference type="PRINTS" id="PR00080">
    <property type="entry name" value="SDRFAMILY"/>
</dbReference>
<name>A0A6A6QSA8_9PEZI</name>
<keyword evidence="15" id="KW-1185">Reference proteome</keyword>
<dbReference type="GO" id="GO:0052650">
    <property type="term" value="F:all-trans-retinol dehydrogenase (NADP+) activity"/>
    <property type="evidence" value="ECO:0007669"/>
    <property type="project" value="UniProtKB-ARBA"/>
</dbReference>
<proteinExistence type="inferred from homology"/>
<evidence type="ECO:0000313" key="14">
    <source>
        <dbReference type="EMBL" id="KAF2495275.1"/>
    </source>
</evidence>
<dbReference type="Gene3D" id="3.40.50.720">
    <property type="entry name" value="NAD(P)-binding Rossmann-like Domain"/>
    <property type="match status" value="1"/>
</dbReference>
<dbReference type="AlphaFoldDB" id="A0A6A6QSA8"/>
<keyword evidence="4" id="KW-0521">NADP</keyword>
<reference evidence="14" key="1">
    <citation type="journal article" date="2020" name="Stud. Mycol.">
        <title>101 Dothideomycetes genomes: a test case for predicting lifestyles and emergence of pathogens.</title>
        <authorList>
            <person name="Haridas S."/>
            <person name="Albert R."/>
            <person name="Binder M."/>
            <person name="Bloem J."/>
            <person name="Labutti K."/>
            <person name="Salamov A."/>
            <person name="Andreopoulos B."/>
            <person name="Baker S."/>
            <person name="Barry K."/>
            <person name="Bills G."/>
            <person name="Bluhm B."/>
            <person name="Cannon C."/>
            <person name="Castanera R."/>
            <person name="Culley D."/>
            <person name="Daum C."/>
            <person name="Ezra D."/>
            <person name="Gonzalez J."/>
            <person name="Henrissat B."/>
            <person name="Kuo A."/>
            <person name="Liang C."/>
            <person name="Lipzen A."/>
            <person name="Lutzoni F."/>
            <person name="Magnuson J."/>
            <person name="Mondo S."/>
            <person name="Nolan M."/>
            <person name="Ohm R."/>
            <person name="Pangilinan J."/>
            <person name="Park H.-J."/>
            <person name="Ramirez L."/>
            <person name="Alfaro M."/>
            <person name="Sun H."/>
            <person name="Tritt A."/>
            <person name="Yoshinaga Y."/>
            <person name="Zwiers L.-H."/>
            <person name="Turgeon B."/>
            <person name="Goodwin S."/>
            <person name="Spatafora J."/>
            <person name="Crous P."/>
            <person name="Grigoriev I."/>
        </authorList>
    </citation>
    <scope>NUCLEOTIDE SEQUENCE</scope>
    <source>
        <strain evidence="14">CBS 269.34</strain>
    </source>
</reference>
<sequence length="375" mass="40738">MPIRSDWKLQREGITVDTIGRLIGRTLLNPAITLPLLLAAKYTVKGEALATNHGRTLKNLKTLVYWGLARYVSKLLDSAVANNWTNDQYDWDKEIAVVTGGSDGIGAIVVKLLAERGIKVAVLDVQPLKYEASPSVHFFQCDLSSPSSIASTATSIRTSLGDPTILINNAGCARGKTILSTTEKDLRLTFNVNTLSHYFLAQAFLPAMIAANHGLVLTVASTAAYLTAPQMVDYAASKAAALAFHEGLSAELATVYNAKKVRTVVMCQGYTRTPLFKGFDDSDRRGAGYALEPETVAEEIVKAVLVGRSGHVMLPAASWFVVQPVRGWPLWMQYGIRKRLAKLMKGWDGRQVVQPSEGKIEDSGVLVESEGESKD</sequence>
<dbReference type="Proteomes" id="UP000799750">
    <property type="component" value="Unassembled WGS sequence"/>
</dbReference>
<keyword evidence="5" id="KW-1133">Transmembrane helix</keyword>
<keyword evidence="3" id="KW-0812">Transmembrane</keyword>
<dbReference type="SUPFAM" id="SSF51735">
    <property type="entry name" value="NAD(P)-binding Rossmann-fold domains"/>
    <property type="match status" value="1"/>
</dbReference>
<comment type="similarity">
    <text evidence="2 12">Belongs to the short-chain dehydrogenases/reductases (SDR) family.</text>
</comment>
<evidence type="ECO:0000256" key="7">
    <source>
        <dbReference type="ARBA" id="ARBA00023098"/>
    </source>
</evidence>
<dbReference type="InterPro" id="IPR020904">
    <property type="entry name" value="Sc_DH/Rdtase_CS"/>
</dbReference>
<evidence type="ECO:0000256" key="1">
    <source>
        <dbReference type="ARBA" id="ARBA00004141"/>
    </source>
</evidence>
<evidence type="ECO:0000256" key="13">
    <source>
        <dbReference type="SAM" id="MobiDB-lite"/>
    </source>
</evidence>
<dbReference type="OrthoDB" id="10253736at2759"/>
<dbReference type="PANTHER" id="PTHR24322">
    <property type="entry name" value="PKSB"/>
    <property type="match status" value="1"/>
</dbReference>
<evidence type="ECO:0000256" key="9">
    <source>
        <dbReference type="ARBA" id="ARBA00059620"/>
    </source>
</evidence>
<dbReference type="PANTHER" id="PTHR24322:SF736">
    <property type="entry name" value="RETINOL DEHYDROGENASE 10"/>
    <property type="match status" value="1"/>
</dbReference>
<evidence type="ECO:0000256" key="3">
    <source>
        <dbReference type="ARBA" id="ARBA00022692"/>
    </source>
</evidence>
<evidence type="ECO:0000256" key="10">
    <source>
        <dbReference type="ARBA" id="ARBA00068717"/>
    </source>
</evidence>
<evidence type="ECO:0000256" key="4">
    <source>
        <dbReference type="ARBA" id="ARBA00022857"/>
    </source>
</evidence>
<protein>
    <recommendedName>
        <fullName evidence="10">Short-chain dehydrogenase/reductase 3</fullName>
    </recommendedName>
    <alternativeName>
        <fullName evidence="11">Retinal short-chain dehydrogenase/reductase 1</fullName>
    </alternativeName>
</protein>
<keyword evidence="6" id="KW-0560">Oxidoreductase</keyword>
<evidence type="ECO:0000256" key="6">
    <source>
        <dbReference type="ARBA" id="ARBA00023002"/>
    </source>
</evidence>
<comment type="function">
    <text evidence="9">Catalyzes the reduction of all-trans-retinal to all-trans-retinol in the presence of NADPH.</text>
</comment>
<evidence type="ECO:0000313" key="15">
    <source>
        <dbReference type="Proteomes" id="UP000799750"/>
    </source>
</evidence>
<dbReference type="GO" id="GO:0016020">
    <property type="term" value="C:membrane"/>
    <property type="evidence" value="ECO:0007669"/>
    <property type="project" value="UniProtKB-SubCell"/>
</dbReference>
<evidence type="ECO:0000256" key="5">
    <source>
        <dbReference type="ARBA" id="ARBA00022989"/>
    </source>
</evidence>
<dbReference type="EMBL" id="MU004189">
    <property type="protein sequence ID" value="KAF2495275.1"/>
    <property type="molecule type" value="Genomic_DNA"/>
</dbReference>
<dbReference type="Pfam" id="PF00106">
    <property type="entry name" value="adh_short"/>
    <property type="match status" value="1"/>
</dbReference>
<feature type="region of interest" description="Disordered" evidence="13">
    <location>
        <begin position="356"/>
        <end position="375"/>
    </location>
</feature>